<evidence type="ECO:0000313" key="2">
    <source>
        <dbReference type="EMBL" id="MDN0063710.1"/>
    </source>
</evidence>
<dbReference type="Gene3D" id="1.25.10.10">
    <property type="entry name" value="Leucine-rich Repeat Variant"/>
    <property type="match status" value="1"/>
</dbReference>
<dbReference type="InterPro" id="IPR011989">
    <property type="entry name" value="ARM-like"/>
</dbReference>
<comment type="caution">
    <text evidence="1">The sequence shown here is derived from an EMBL/GenBank/DDBJ whole genome shotgun (WGS) entry which is preliminary data.</text>
</comment>
<evidence type="ECO:0000313" key="1">
    <source>
        <dbReference type="EMBL" id="HJG29986.1"/>
    </source>
</evidence>
<reference evidence="1" key="1">
    <citation type="journal article" date="2021" name="PeerJ">
        <title>Extensive microbial diversity within the chicken gut microbiome revealed by metagenomics and culture.</title>
        <authorList>
            <person name="Gilroy R."/>
            <person name="Ravi A."/>
            <person name="Getino M."/>
            <person name="Pursley I."/>
            <person name="Horton D.L."/>
            <person name="Alikhan N.F."/>
            <person name="Baker D."/>
            <person name="Gharbi K."/>
            <person name="Hall N."/>
            <person name="Watson M."/>
            <person name="Adriaenssens E.M."/>
            <person name="Foster-Nyarko E."/>
            <person name="Jarju S."/>
            <person name="Secka A."/>
            <person name="Antonio M."/>
            <person name="Oren A."/>
            <person name="Chaudhuri R.R."/>
            <person name="La Ragione R."/>
            <person name="Hildebrand F."/>
            <person name="Pallen M.J."/>
        </authorList>
    </citation>
    <scope>NUCLEOTIDE SEQUENCE</scope>
    <source>
        <strain evidence="1">ChiGjej2B2-7701</strain>
    </source>
</reference>
<organism evidence="1 3">
    <name type="scientific">Collinsella ihumii</name>
    <dbReference type="NCBI Taxonomy" id="1720204"/>
    <lineage>
        <taxon>Bacteria</taxon>
        <taxon>Bacillati</taxon>
        <taxon>Actinomycetota</taxon>
        <taxon>Coriobacteriia</taxon>
        <taxon>Coriobacteriales</taxon>
        <taxon>Coriobacteriaceae</taxon>
        <taxon>Collinsella</taxon>
    </lineage>
</organism>
<dbReference type="AlphaFoldDB" id="A0A921IN59"/>
<dbReference type="Proteomes" id="UP001168435">
    <property type="component" value="Unassembled WGS sequence"/>
</dbReference>
<keyword evidence="4" id="KW-1185">Reference proteome</keyword>
<reference evidence="2" key="4">
    <citation type="submission" date="2024-05" db="EMBL/GenBank/DDBJ databases">
        <title>Identification and characterization of horizontal gene transfer across gut microbiota members of farm animals based on homology search.</title>
        <authorList>
            <person name="Schwarzerova J."/>
            <person name="Nykrynova M."/>
            <person name="Jureckova K."/>
            <person name="Cejkova D."/>
            <person name="Rychlik I."/>
        </authorList>
    </citation>
    <scope>NUCLEOTIDE SEQUENCE</scope>
    <source>
        <strain evidence="2">176_SSukc20</strain>
    </source>
</reference>
<gene>
    <name evidence="1" type="ORF">K8U80_01155</name>
    <name evidence="2" type="ORF">QVN30_05235</name>
</gene>
<evidence type="ECO:0008006" key="5">
    <source>
        <dbReference type="Google" id="ProtNLM"/>
    </source>
</evidence>
<proteinExistence type="predicted"/>
<accession>A0A921IN59</accession>
<protein>
    <recommendedName>
        <fullName evidence="5">HEAT repeat domain-containing protein</fullName>
    </recommendedName>
</protein>
<evidence type="ECO:0000313" key="4">
    <source>
        <dbReference type="Proteomes" id="UP001168435"/>
    </source>
</evidence>
<dbReference type="EMBL" id="JAUEIQ010000004">
    <property type="protein sequence ID" value="MDN0063710.1"/>
    <property type="molecule type" value="Genomic_DNA"/>
</dbReference>
<sequence>MAEELNQELTAEEAQRLAGVEHNRDALAALIDDLAGRSRLKRQLAARVVHLLAEREPDLLVPYISDLIDALYRPEAQTRWEILDALTILVPDHAKEIGAAYDGAEAALFDDLSSTLRLSAFRMLCTWGATERGRSKKVWPILDEAIQCYHGDLEYRDMLGCLHTFASGKIEGGVASELAGRLQFDAENGKGSYLKARSGEIYNALVKRFKLDHPQKRARAVAKDSDMDDDEE</sequence>
<dbReference type="SUPFAM" id="SSF48371">
    <property type="entry name" value="ARM repeat"/>
    <property type="match status" value="1"/>
</dbReference>
<reference evidence="2" key="3">
    <citation type="submission" date="2023-06" db="EMBL/GenBank/DDBJ databases">
        <authorList>
            <person name="Zeman M."/>
            <person name="Kubasova T."/>
            <person name="Jahodarova E."/>
            <person name="Nykrynova M."/>
            <person name="Rychlik I."/>
        </authorList>
    </citation>
    <scope>NUCLEOTIDE SEQUENCE</scope>
    <source>
        <strain evidence="2">176_SSukc20</strain>
    </source>
</reference>
<dbReference type="RefSeq" id="WP_087200305.1">
    <property type="nucleotide sequence ID" value="NZ_JAUEIM010000051.1"/>
</dbReference>
<dbReference type="Proteomes" id="UP000746751">
    <property type="component" value="Unassembled WGS sequence"/>
</dbReference>
<name>A0A921IN59_9ACTN</name>
<dbReference type="EMBL" id="DYVF01000008">
    <property type="protein sequence ID" value="HJG29986.1"/>
    <property type="molecule type" value="Genomic_DNA"/>
</dbReference>
<dbReference type="InterPro" id="IPR016024">
    <property type="entry name" value="ARM-type_fold"/>
</dbReference>
<reference evidence="1" key="2">
    <citation type="submission" date="2021-09" db="EMBL/GenBank/DDBJ databases">
        <authorList>
            <person name="Gilroy R."/>
        </authorList>
    </citation>
    <scope>NUCLEOTIDE SEQUENCE</scope>
    <source>
        <strain evidence="1">ChiGjej2B2-7701</strain>
    </source>
</reference>
<evidence type="ECO:0000313" key="3">
    <source>
        <dbReference type="Proteomes" id="UP000746751"/>
    </source>
</evidence>